<dbReference type="PANTHER" id="PTHR24031">
    <property type="entry name" value="RNA HELICASE"/>
    <property type="match status" value="1"/>
</dbReference>
<evidence type="ECO:0000256" key="6">
    <source>
        <dbReference type="RuleBase" id="RU000492"/>
    </source>
</evidence>
<evidence type="ECO:0000256" key="4">
    <source>
        <dbReference type="ARBA" id="ARBA00022840"/>
    </source>
</evidence>
<comment type="function">
    <text evidence="7">RNA helicase.</text>
</comment>
<evidence type="ECO:0000313" key="12">
    <source>
        <dbReference type="Proteomes" id="UP000051574"/>
    </source>
</evidence>
<accession>A0A0T6AZJ4</accession>
<dbReference type="GO" id="GO:0016887">
    <property type="term" value="F:ATP hydrolysis activity"/>
    <property type="evidence" value="ECO:0007669"/>
    <property type="project" value="RHEA"/>
</dbReference>
<feature type="domain" description="Helicase ATP-binding" evidence="9">
    <location>
        <begin position="1"/>
        <end position="87"/>
    </location>
</feature>
<dbReference type="PROSITE" id="PS00039">
    <property type="entry name" value="DEAD_ATP_HELICASE"/>
    <property type="match status" value="1"/>
</dbReference>
<evidence type="ECO:0000259" key="9">
    <source>
        <dbReference type="PROSITE" id="PS51192"/>
    </source>
</evidence>
<keyword evidence="5 7" id="KW-0694">RNA-binding</keyword>
<feature type="compositionally biased region" description="Acidic residues" evidence="8">
    <location>
        <begin position="522"/>
        <end position="536"/>
    </location>
</feature>
<evidence type="ECO:0000256" key="3">
    <source>
        <dbReference type="ARBA" id="ARBA00022806"/>
    </source>
</evidence>
<evidence type="ECO:0000256" key="2">
    <source>
        <dbReference type="ARBA" id="ARBA00022801"/>
    </source>
</evidence>
<keyword evidence="12" id="KW-1185">Reference proteome</keyword>
<dbReference type="InterPro" id="IPR001650">
    <property type="entry name" value="Helicase_C-like"/>
</dbReference>
<feature type="compositionally biased region" description="Basic residues" evidence="8">
    <location>
        <begin position="600"/>
        <end position="617"/>
    </location>
</feature>
<dbReference type="GO" id="GO:0003723">
    <property type="term" value="F:RNA binding"/>
    <property type="evidence" value="ECO:0007669"/>
    <property type="project" value="UniProtKB-UniRule"/>
</dbReference>
<comment type="catalytic activity">
    <reaction evidence="7">
        <text>ATP + H2O = ADP + phosphate + H(+)</text>
        <dbReference type="Rhea" id="RHEA:13065"/>
        <dbReference type="ChEBI" id="CHEBI:15377"/>
        <dbReference type="ChEBI" id="CHEBI:15378"/>
        <dbReference type="ChEBI" id="CHEBI:30616"/>
        <dbReference type="ChEBI" id="CHEBI:43474"/>
        <dbReference type="ChEBI" id="CHEBI:456216"/>
        <dbReference type="EC" id="3.6.4.13"/>
    </reaction>
</comment>
<evidence type="ECO:0000256" key="5">
    <source>
        <dbReference type="ARBA" id="ARBA00022884"/>
    </source>
</evidence>
<feature type="compositionally biased region" description="Acidic residues" evidence="8">
    <location>
        <begin position="555"/>
        <end position="574"/>
    </location>
</feature>
<dbReference type="Gene3D" id="3.40.50.300">
    <property type="entry name" value="P-loop containing nucleotide triphosphate hydrolases"/>
    <property type="match status" value="2"/>
</dbReference>
<name>A0A0T6AZJ4_9SCAR</name>
<dbReference type="SMART" id="SM00490">
    <property type="entry name" value="HELICc"/>
    <property type="match status" value="1"/>
</dbReference>
<dbReference type="GO" id="GO:0005524">
    <property type="term" value="F:ATP binding"/>
    <property type="evidence" value="ECO:0007669"/>
    <property type="project" value="UniProtKB-UniRule"/>
</dbReference>
<gene>
    <name evidence="11" type="ORF">AMK59_7009</name>
</gene>
<dbReference type="InterPro" id="IPR014001">
    <property type="entry name" value="Helicase_ATP-bd"/>
</dbReference>
<sequence>MDQCNIMICTPGRLLQHMDENPLFDCVNMKILVLDEADRCLDMGFEQTMNAIIANLPLVRQTLLFSATQTKSVKDLARLSLRDPSYVSVHEHEKHSTPPGLEQSYVICNLEDKVSIIWSFIKNHLKKKSIIFFSSCKQVKYIYEMFCKLRPGISLIALYGTLHQLRRMEIYETFCHKQAAILFATDLAARGLDFPAVDWVVQADCPEDSATYIHRVGRTARYNKGGESLLLLLPSEEAMVNLLLECKIPIEKIEINPQHLRNPVRKMEAYLASTPSLKDSAQRAFVAYAKSVFLMKDKNIFKVQELDTDAFSRSLGLAIPPRIRFLQRLNAKSIQKDPTIKQENFNINLSQDKQNKVVKFDDSSDSGVSEDETGTDIKEQPFSIPDDENSEDDDILKVKRQNHDIDLPTESELAILEDVKSKKKKPVTKAAVAKKIIKKNIVPNKKVIFDDCGEPIAQGTKEKQSELAQEYENENVGGIDLEKARMVLKEEDKYDKALFKEKVKAKKKQQKKKLKQKKLEAEEKDDFGTDSEDEGPDLSWLPDPDKIYGKKGDNEVSEDEYIPDQDGSDDEDSIQGESSKEEESIQEDFREEEKFESVPKSKKRKLQALTNKTKRKKNNIENLSKSLSLNEAEELALLLLNKK</sequence>
<dbReference type="GO" id="GO:0003724">
    <property type="term" value="F:RNA helicase activity"/>
    <property type="evidence" value="ECO:0007669"/>
    <property type="project" value="UniProtKB-EC"/>
</dbReference>
<dbReference type="PROSITE" id="PS51192">
    <property type="entry name" value="HELICASE_ATP_BIND_1"/>
    <property type="match status" value="1"/>
</dbReference>
<keyword evidence="4 6" id="KW-0067">ATP-binding</keyword>
<dbReference type="AlphaFoldDB" id="A0A0T6AZJ4"/>
<evidence type="ECO:0000256" key="7">
    <source>
        <dbReference type="RuleBase" id="RU365068"/>
    </source>
</evidence>
<evidence type="ECO:0000256" key="8">
    <source>
        <dbReference type="SAM" id="MobiDB-lite"/>
    </source>
</evidence>
<keyword evidence="2 6" id="KW-0378">Hydrolase</keyword>
<dbReference type="EC" id="3.6.4.13" evidence="7"/>
<dbReference type="InterPro" id="IPR000629">
    <property type="entry name" value="RNA-helicase_DEAD-box_CS"/>
</dbReference>
<protein>
    <recommendedName>
        <fullName evidence="7">ATP-dependent RNA helicase</fullName>
        <ecNumber evidence="7">3.6.4.13</ecNumber>
    </recommendedName>
</protein>
<dbReference type="Pfam" id="PF13959">
    <property type="entry name" value="CTE_SPB4"/>
    <property type="match status" value="1"/>
</dbReference>
<dbReference type="InterPro" id="IPR011545">
    <property type="entry name" value="DEAD/DEAH_box_helicase_dom"/>
</dbReference>
<dbReference type="InterPro" id="IPR027417">
    <property type="entry name" value="P-loop_NTPase"/>
</dbReference>
<evidence type="ECO:0000313" key="11">
    <source>
        <dbReference type="EMBL" id="KRT80482.1"/>
    </source>
</evidence>
<feature type="compositionally biased region" description="Basic residues" evidence="8">
    <location>
        <begin position="503"/>
        <end position="516"/>
    </location>
</feature>
<feature type="compositionally biased region" description="Basic and acidic residues" evidence="8">
    <location>
        <begin position="543"/>
        <end position="554"/>
    </location>
</feature>
<dbReference type="EMBL" id="LJIG01022458">
    <property type="protein sequence ID" value="KRT80482.1"/>
    <property type="molecule type" value="Genomic_DNA"/>
</dbReference>
<dbReference type="SMART" id="SM01178">
    <property type="entry name" value="DUF4217"/>
    <property type="match status" value="1"/>
</dbReference>
<evidence type="ECO:0000256" key="1">
    <source>
        <dbReference type="ARBA" id="ARBA00022741"/>
    </source>
</evidence>
<reference evidence="11 12" key="1">
    <citation type="submission" date="2015-09" db="EMBL/GenBank/DDBJ databases">
        <title>Draft genome of the scarab beetle Oryctes borbonicus.</title>
        <authorList>
            <person name="Meyer J.M."/>
            <person name="Markov G.V."/>
            <person name="Baskaran P."/>
            <person name="Herrmann M."/>
            <person name="Sommer R.J."/>
            <person name="Roedelsperger C."/>
        </authorList>
    </citation>
    <scope>NUCLEOTIDE SEQUENCE [LARGE SCALE GENOMIC DNA]</scope>
    <source>
        <strain evidence="11">OB123</strain>
        <tissue evidence="11">Whole animal</tissue>
    </source>
</reference>
<dbReference type="CDD" id="cd18787">
    <property type="entry name" value="SF2_C_DEAD"/>
    <property type="match status" value="1"/>
</dbReference>
<evidence type="ECO:0000259" key="10">
    <source>
        <dbReference type="PROSITE" id="PS51194"/>
    </source>
</evidence>
<dbReference type="OrthoDB" id="10259640at2759"/>
<comment type="caution">
    <text evidence="11">The sequence shown here is derived from an EMBL/GenBank/DDBJ whole genome shotgun (WGS) entry which is preliminary data.</text>
</comment>
<dbReference type="PROSITE" id="PS51194">
    <property type="entry name" value="HELICASE_CTER"/>
    <property type="match status" value="1"/>
</dbReference>
<dbReference type="Pfam" id="PF00270">
    <property type="entry name" value="DEAD"/>
    <property type="match status" value="1"/>
</dbReference>
<organism evidence="11 12">
    <name type="scientific">Oryctes borbonicus</name>
    <dbReference type="NCBI Taxonomy" id="1629725"/>
    <lineage>
        <taxon>Eukaryota</taxon>
        <taxon>Metazoa</taxon>
        <taxon>Ecdysozoa</taxon>
        <taxon>Arthropoda</taxon>
        <taxon>Hexapoda</taxon>
        <taxon>Insecta</taxon>
        <taxon>Pterygota</taxon>
        <taxon>Neoptera</taxon>
        <taxon>Endopterygota</taxon>
        <taxon>Coleoptera</taxon>
        <taxon>Polyphaga</taxon>
        <taxon>Scarabaeiformia</taxon>
        <taxon>Scarabaeidae</taxon>
        <taxon>Dynastinae</taxon>
        <taxon>Oryctes</taxon>
    </lineage>
</organism>
<comment type="similarity">
    <text evidence="6">Belongs to the DEAD box helicase family.</text>
</comment>
<keyword evidence="1 6" id="KW-0547">Nucleotide-binding</keyword>
<dbReference type="Pfam" id="PF00271">
    <property type="entry name" value="Helicase_C"/>
    <property type="match status" value="1"/>
</dbReference>
<dbReference type="InterPro" id="IPR025313">
    <property type="entry name" value="SPB4-like_CTE"/>
</dbReference>
<dbReference type="SUPFAM" id="SSF52540">
    <property type="entry name" value="P-loop containing nucleoside triphosphate hydrolases"/>
    <property type="match status" value="1"/>
</dbReference>
<dbReference type="Proteomes" id="UP000051574">
    <property type="component" value="Unassembled WGS sequence"/>
</dbReference>
<feature type="domain" description="Helicase C-terminal" evidence="10">
    <location>
        <begin position="100"/>
        <end position="268"/>
    </location>
</feature>
<keyword evidence="3 6" id="KW-0347">Helicase</keyword>
<feature type="compositionally biased region" description="Basic and acidic residues" evidence="8">
    <location>
        <begin position="578"/>
        <end position="599"/>
    </location>
</feature>
<feature type="region of interest" description="Disordered" evidence="8">
    <location>
        <begin position="356"/>
        <end position="391"/>
    </location>
</feature>
<feature type="region of interest" description="Disordered" evidence="8">
    <location>
        <begin position="502"/>
        <end position="617"/>
    </location>
</feature>
<proteinExistence type="inferred from homology"/>
<comment type="domain">
    <text evidence="7">The Q motif is unique to and characteristic of the DEAD box family of RNA helicases and controls ATP binding and hydrolysis.</text>
</comment>